<comment type="subcellular location">
    <subcellularLocation>
        <location evidence="1">Cell projection</location>
        <location evidence="1">Cilium</location>
    </subcellularLocation>
</comment>
<evidence type="ECO:0000256" key="5">
    <source>
        <dbReference type="ARBA" id="ARBA00023069"/>
    </source>
</evidence>
<gene>
    <name evidence="9" type="ORF">CAUJ_LOCUS8797</name>
</gene>
<keyword evidence="6" id="KW-0966">Cell projection</keyword>
<dbReference type="InterPro" id="IPR019366">
    <property type="entry name" value="Clusterin-associated_protein-1"/>
</dbReference>
<comment type="similarity">
    <text evidence="2">Belongs to the CLUAP1 family.</text>
</comment>
<keyword evidence="4 7" id="KW-0175">Coiled coil</keyword>
<feature type="compositionally biased region" description="Acidic residues" evidence="8">
    <location>
        <begin position="333"/>
        <end position="344"/>
    </location>
</feature>
<name>A0A8S1HF24_9PELO</name>
<reference evidence="9" key="1">
    <citation type="submission" date="2020-10" db="EMBL/GenBank/DDBJ databases">
        <authorList>
            <person name="Kikuchi T."/>
        </authorList>
    </citation>
    <scope>NUCLEOTIDE SEQUENCE</scope>
    <source>
        <strain evidence="9">NKZ352</strain>
    </source>
</reference>
<keyword evidence="5" id="KW-0969">Cilium</keyword>
<feature type="coiled-coil region" evidence="7">
    <location>
        <begin position="201"/>
        <end position="235"/>
    </location>
</feature>
<evidence type="ECO:0000313" key="9">
    <source>
        <dbReference type="EMBL" id="CAD6192878.1"/>
    </source>
</evidence>
<accession>A0A8S1HF24</accession>
<comment type="caution">
    <text evidence="9">The sequence shown here is derived from an EMBL/GenBank/DDBJ whole genome shotgun (WGS) entry which is preliminary data.</text>
</comment>
<evidence type="ECO:0000313" key="10">
    <source>
        <dbReference type="Proteomes" id="UP000835052"/>
    </source>
</evidence>
<evidence type="ECO:0000256" key="1">
    <source>
        <dbReference type="ARBA" id="ARBA00004138"/>
    </source>
</evidence>
<keyword evidence="10" id="KW-1185">Reference proteome</keyword>
<evidence type="ECO:0000256" key="6">
    <source>
        <dbReference type="ARBA" id="ARBA00023273"/>
    </source>
</evidence>
<dbReference type="OrthoDB" id="438545at2759"/>
<feature type="region of interest" description="Disordered" evidence="8">
    <location>
        <begin position="302"/>
        <end position="375"/>
    </location>
</feature>
<dbReference type="GO" id="GO:0005929">
    <property type="term" value="C:cilium"/>
    <property type="evidence" value="ECO:0007669"/>
    <property type="project" value="UniProtKB-SubCell"/>
</dbReference>
<dbReference type="AlphaFoldDB" id="A0A8S1HF24"/>
<dbReference type="EMBL" id="CAJGYM010000030">
    <property type="protein sequence ID" value="CAD6192878.1"/>
    <property type="molecule type" value="Genomic_DNA"/>
</dbReference>
<evidence type="ECO:0000256" key="8">
    <source>
        <dbReference type="SAM" id="MobiDB-lite"/>
    </source>
</evidence>
<evidence type="ECO:0000256" key="4">
    <source>
        <dbReference type="ARBA" id="ARBA00023054"/>
    </source>
</evidence>
<dbReference type="GO" id="GO:0060271">
    <property type="term" value="P:cilium assembly"/>
    <property type="evidence" value="ECO:0007669"/>
    <property type="project" value="TreeGrafter"/>
</dbReference>
<dbReference type="Proteomes" id="UP000835052">
    <property type="component" value="Unassembled WGS sequence"/>
</dbReference>
<sequence>MSYRELRNLCEMARTLKYPRLLSIENFRNPNFKLVAELLQWIVKKFDPSSNLNAQNIETEQDRVMFIKQAVLLLLQNSRLKLNPKKLYQADGYAVQELIPALKILYDASKGTEDLESVAQWNSIKQKISSKMQEVRITRQLSAQLPETGAALNDLLTKQIYFAKQRDRAASRAIALPEAEKTVQQAISAITAESDEISSRLNNVASDEAELDEKIERKKREYEQMQKRLAKLQSFRPQYMDEYEKYEERLKQLYTVYVTNYRNLSYLKKVHDDLQTADRQKQDENERAMRIAVEKMRIEQEKNSTLEMDDETEAPLVERKERKVFGNMMDAGMSDEEVDEDEDNVQGGDRSDDDGHVALDNGDDEKMDLSSGDDF</sequence>
<evidence type="ECO:0000256" key="7">
    <source>
        <dbReference type="SAM" id="Coils"/>
    </source>
</evidence>
<evidence type="ECO:0000256" key="2">
    <source>
        <dbReference type="ARBA" id="ARBA00008340"/>
    </source>
</evidence>
<dbReference type="Pfam" id="PF10234">
    <property type="entry name" value="Cluap1"/>
    <property type="match status" value="1"/>
</dbReference>
<protein>
    <submittedName>
        <fullName evidence="9">Uncharacterized protein</fullName>
    </submittedName>
</protein>
<feature type="compositionally biased region" description="Acidic residues" evidence="8">
    <location>
        <begin position="361"/>
        <end position="375"/>
    </location>
</feature>
<dbReference type="PANTHER" id="PTHR21547:SF0">
    <property type="entry name" value="CLUSTERIN-ASSOCIATED PROTEIN 1"/>
    <property type="match status" value="1"/>
</dbReference>
<dbReference type="GO" id="GO:0030992">
    <property type="term" value="C:intraciliary transport particle B"/>
    <property type="evidence" value="ECO:0007669"/>
    <property type="project" value="TreeGrafter"/>
</dbReference>
<dbReference type="PANTHER" id="PTHR21547">
    <property type="entry name" value="CLUSTERIN ASSOCIATED PROTEIN 1"/>
    <property type="match status" value="1"/>
</dbReference>
<dbReference type="GO" id="GO:0005815">
    <property type="term" value="C:microtubule organizing center"/>
    <property type="evidence" value="ECO:0007669"/>
    <property type="project" value="TreeGrafter"/>
</dbReference>
<evidence type="ECO:0000256" key="3">
    <source>
        <dbReference type="ARBA" id="ARBA00022794"/>
    </source>
</evidence>
<proteinExistence type="inferred from homology"/>
<organism evidence="9 10">
    <name type="scientific">Caenorhabditis auriculariae</name>
    <dbReference type="NCBI Taxonomy" id="2777116"/>
    <lineage>
        <taxon>Eukaryota</taxon>
        <taxon>Metazoa</taxon>
        <taxon>Ecdysozoa</taxon>
        <taxon>Nematoda</taxon>
        <taxon>Chromadorea</taxon>
        <taxon>Rhabditida</taxon>
        <taxon>Rhabditina</taxon>
        <taxon>Rhabditomorpha</taxon>
        <taxon>Rhabditoidea</taxon>
        <taxon>Rhabditidae</taxon>
        <taxon>Peloderinae</taxon>
        <taxon>Caenorhabditis</taxon>
    </lineage>
</organism>
<keyword evidence="3" id="KW-0970">Cilium biogenesis/degradation</keyword>